<dbReference type="Proteomes" id="UP000287651">
    <property type="component" value="Unassembled WGS sequence"/>
</dbReference>
<evidence type="ECO:0000256" key="1">
    <source>
        <dbReference type="SAM" id="Phobius"/>
    </source>
</evidence>
<evidence type="ECO:0000313" key="2">
    <source>
        <dbReference type="EMBL" id="RRT52971.1"/>
    </source>
</evidence>
<gene>
    <name evidence="2" type="ORF">B296_00038478</name>
</gene>
<feature type="transmembrane region" description="Helical" evidence="1">
    <location>
        <begin position="52"/>
        <end position="70"/>
    </location>
</feature>
<evidence type="ECO:0000313" key="3">
    <source>
        <dbReference type="Proteomes" id="UP000287651"/>
    </source>
</evidence>
<proteinExistence type="predicted"/>
<name>A0A426YMM6_ENSVE</name>
<keyword evidence="1" id="KW-1133">Transmembrane helix</keyword>
<sequence length="119" mass="13327">MTRRSLTPRGPSPTLPRPRLRSLSLRPLLSSRYAPPSLRQTTALDCLPCGDLLAIALGTSAGLILVYSLCRDPIRCYGVTLPLFVILTSFYYWALKSALLWCDYNRKCFRDVCLQVCSA</sequence>
<dbReference type="EMBL" id="AMZH03011385">
    <property type="protein sequence ID" value="RRT52971.1"/>
    <property type="molecule type" value="Genomic_DNA"/>
</dbReference>
<organism evidence="2 3">
    <name type="scientific">Ensete ventricosum</name>
    <name type="common">Abyssinian banana</name>
    <name type="synonym">Musa ensete</name>
    <dbReference type="NCBI Taxonomy" id="4639"/>
    <lineage>
        <taxon>Eukaryota</taxon>
        <taxon>Viridiplantae</taxon>
        <taxon>Streptophyta</taxon>
        <taxon>Embryophyta</taxon>
        <taxon>Tracheophyta</taxon>
        <taxon>Spermatophyta</taxon>
        <taxon>Magnoliopsida</taxon>
        <taxon>Liliopsida</taxon>
        <taxon>Zingiberales</taxon>
        <taxon>Musaceae</taxon>
        <taxon>Ensete</taxon>
    </lineage>
</organism>
<comment type="caution">
    <text evidence="2">The sequence shown here is derived from an EMBL/GenBank/DDBJ whole genome shotgun (WGS) entry which is preliminary data.</text>
</comment>
<feature type="transmembrane region" description="Helical" evidence="1">
    <location>
        <begin position="77"/>
        <end position="95"/>
    </location>
</feature>
<keyword evidence="1" id="KW-0812">Transmembrane</keyword>
<reference evidence="2 3" key="1">
    <citation type="journal article" date="2014" name="Agronomy (Basel)">
        <title>A Draft Genome Sequence for Ensete ventricosum, the Drought-Tolerant Tree Against Hunger.</title>
        <authorList>
            <person name="Harrison J."/>
            <person name="Moore K.A."/>
            <person name="Paszkiewicz K."/>
            <person name="Jones T."/>
            <person name="Grant M."/>
            <person name="Ambacheew D."/>
            <person name="Muzemil S."/>
            <person name="Studholme D.J."/>
        </authorList>
    </citation>
    <scope>NUCLEOTIDE SEQUENCE [LARGE SCALE GENOMIC DNA]</scope>
</reference>
<keyword evidence="1" id="KW-0472">Membrane</keyword>
<dbReference type="AlphaFoldDB" id="A0A426YMM6"/>
<accession>A0A426YMM6</accession>
<protein>
    <submittedName>
        <fullName evidence="2">Uncharacterized protein</fullName>
    </submittedName>
</protein>